<sequence length="68" mass="7624">MSFSKSIKKAMEDQGVTPSEVAKQTGYTPQYLHSLLDGNRRWNETTLSKACDALGLEIKFVPAKKLKH</sequence>
<dbReference type="SUPFAM" id="SSF47413">
    <property type="entry name" value="lambda repressor-like DNA-binding domains"/>
    <property type="match status" value="1"/>
</dbReference>
<dbReference type="SMART" id="SM00530">
    <property type="entry name" value="HTH_XRE"/>
    <property type="match status" value="1"/>
</dbReference>
<dbReference type="GO" id="GO:0003677">
    <property type="term" value="F:DNA binding"/>
    <property type="evidence" value="ECO:0007669"/>
    <property type="project" value="InterPro"/>
</dbReference>
<dbReference type="Gene3D" id="1.10.260.40">
    <property type="entry name" value="lambda repressor-like DNA-binding domains"/>
    <property type="match status" value="1"/>
</dbReference>
<gene>
    <name evidence="3" type="ORF">J34TS1_64190</name>
</gene>
<reference evidence="3 4" key="1">
    <citation type="submission" date="2021-03" db="EMBL/GenBank/DDBJ databases">
        <title>Antimicrobial resistance genes in bacteria isolated from Japanese honey, and their potential for conferring macrolide and lincosamide resistance in the American foulbrood pathogen Paenibacillus larvae.</title>
        <authorList>
            <person name="Okamoto M."/>
            <person name="Kumagai M."/>
            <person name="Kanamori H."/>
            <person name="Takamatsu D."/>
        </authorList>
    </citation>
    <scope>NUCLEOTIDE SEQUENCE [LARGE SCALE GENOMIC DNA]</scope>
    <source>
        <strain evidence="3 4">J34TS1</strain>
    </source>
</reference>
<feature type="region of interest" description="Disordered" evidence="1">
    <location>
        <begin position="1"/>
        <end position="23"/>
    </location>
</feature>
<dbReference type="Proteomes" id="UP000682811">
    <property type="component" value="Unassembled WGS sequence"/>
</dbReference>
<evidence type="ECO:0000256" key="1">
    <source>
        <dbReference type="SAM" id="MobiDB-lite"/>
    </source>
</evidence>
<accession>A0A920CVN7</accession>
<dbReference type="RefSeq" id="WP_212981618.1">
    <property type="nucleotide sequence ID" value="NZ_AP025343.1"/>
</dbReference>
<proteinExistence type="predicted"/>
<dbReference type="InterPro" id="IPR010982">
    <property type="entry name" value="Lambda_DNA-bd_dom_sf"/>
</dbReference>
<dbReference type="Pfam" id="PF13443">
    <property type="entry name" value="HTH_26"/>
    <property type="match status" value="1"/>
</dbReference>
<feature type="domain" description="HTH cro/C1-type" evidence="2">
    <location>
        <begin position="7"/>
        <end position="61"/>
    </location>
</feature>
<dbReference type="AlphaFoldDB" id="A0A920CVN7"/>
<protein>
    <recommendedName>
        <fullName evidence="2">HTH cro/C1-type domain-containing protein</fullName>
    </recommendedName>
</protein>
<comment type="caution">
    <text evidence="3">The sequence shown here is derived from an EMBL/GenBank/DDBJ whole genome shotgun (WGS) entry which is preliminary data.</text>
</comment>
<evidence type="ECO:0000313" key="3">
    <source>
        <dbReference type="EMBL" id="GIO51654.1"/>
    </source>
</evidence>
<organism evidence="3 4">
    <name type="scientific">Paenibacillus azoreducens</name>
    <dbReference type="NCBI Taxonomy" id="116718"/>
    <lineage>
        <taxon>Bacteria</taxon>
        <taxon>Bacillati</taxon>
        <taxon>Bacillota</taxon>
        <taxon>Bacilli</taxon>
        <taxon>Bacillales</taxon>
        <taxon>Paenibacillaceae</taxon>
        <taxon>Paenibacillus</taxon>
    </lineage>
</organism>
<dbReference type="PROSITE" id="PS50943">
    <property type="entry name" value="HTH_CROC1"/>
    <property type="match status" value="1"/>
</dbReference>
<dbReference type="EMBL" id="BORT01000064">
    <property type="protein sequence ID" value="GIO51654.1"/>
    <property type="molecule type" value="Genomic_DNA"/>
</dbReference>
<dbReference type="InterPro" id="IPR001387">
    <property type="entry name" value="Cro/C1-type_HTH"/>
</dbReference>
<dbReference type="CDD" id="cd00093">
    <property type="entry name" value="HTH_XRE"/>
    <property type="match status" value="1"/>
</dbReference>
<keyword evidence="4" id="KW-1185">Reference proteome</keyword>
<name>A0A920CVN7_9BACL</name>
<evidence type="ECO:0000259" key="2">
    <source>
        <dbReference type="PROSITE" id="PS50943"/>
    </source>
</evidence>
<evidence type="ECO:0000313" key="4">
    <source>
        <dbReference type="Proteomes" id="UP000682811"/>
    </source>
</evidence>